<dbReference type="InterPro" id="IPR052728">
    <property type="entry name" value="O2_lipid_transport_reg"/>
</dbReference>
<dbReference type="Pfam" id="PF20146">
    <property type="entry name" value="NRF"/>
    <property type="match status" value="1"/>
</dbReference>
<feature type="region of interest" description="Disordered" evidence="1">
    <location>
        <begin position="285"/>
        <end position="314"/>
    </location>
</feature>
<keyword evidence="2" id="KW-0812">Transmembrane</keyword>
<dbReference type="Proteomes" id="UP000678393">
    <property type="component" value="Unassembled WGS sequence"/>
</dbReference>
<gene>
    <name evidence="4" type="ORF">CUNI_LOCUS13316</name>
</gene>
<keyword evidence="5" id="KW-1185">Reference proteome</keyword>
<dbReference type="EMBL" id="CAJHNH020002780">
    <property type="protein sequence ID" value="CAG5127758.1"/>
    <property type="molecule type" value="Genomic_DNA"/>
</dbReference>
<feature type="domain" description="Nose resistant-to-fluoxetine protein N-terminal" evidence="3">
    <location>
        <begin position="72"/>
        <end position="214"/>
    </location>
</feature>
<evidence type="ECO:0000313" key="5">
    <source>
        <dbReference type="Proteomes" id="UP000678393"/>
    </source>
</evidence>
<keyword evidence="2" id="KW-1133">Transmembrane helix</keyword>
<feature type="non-terminal residue" evidence="4">
    <location>
        <position position="1"/>
    </location>
</feature>
<feature type="compositionally biased region" description="Polar residues" evidence="1">
    <location>
        <begin position="385"/>
        <end position="405"/>
    </location>
</feature>
<feature type="transmembrane region" description="Helical" evidence="2">
    <location>
        <begin position="492"/>
        <end position="516"/>
    </location>
</feature>
<dbReference type="PANTHER" id="PTHR11161">
    <property type="entry name" value="O-ACYLTRANSFERASE"/>
    <property type="match status" value="1"/>
</dbReference>
<evidence type="ECO:0000313" key="4">
    <source>
        <dbReference type="EMBL" id="CAG5127758.1"/>
    </source>
</evidence>
<evidence type="ECO:0000256" key="1">
    <source>
        <dbReference type="SAM" id="MobiDB-lite"/>
    </source>
</evidence>
<dbReference type="OrthoDB" id="207378at2759"/>
<dbReference type="SMART" id="SM00703">
    <property type="entry name" value="NRF"/>
    <property type="match status" value="1"/>
</dbReference>
<accession>A0A8S3ZHV4</accession>
<proteinExistence type="predicted"/>
<feature type="region of interest" description="Disordered" evidence="1">
    <location>
        <begin position="376"/>
        <end position="406"/>
    </location>
</feature>
<organism evidence="4 5">
    <name type="scientific">Candidula unifasciata</name>
    <dbReference type="NCBI Taxonomy" id="100452"/>
    <lineage>
        <taxon>Eukaryota</taxon>
        <taxon>Metazoa</taxon>
        <taxon>Spiralia</taxon>
        <taxon>Lophotrochozoa</taxon>
        <taxon>Mollusca</taxon>
        <taxon>Gastropoda</taxon>
        <taxon>Heterobranchia</taxon>
        <taxon>Euthyneura</taxon>
        <taxon>Panpulmonata</taxon>
        <taxon>Eupulmonata</taxon>
        <taxon>Stylommatophora</taxon>
        <taxon>Helicina</taxon>
        <taxon>Helicoidea</taxon>
        <taxon>Geomitridae</taxon>
        <taxon>Candidula</taxon>
    </lineage>
</organism>
<reference evidence="4" key="1">
    <citation type="submission" date="2021-04" db="EMBL/GenBank/DDBJ databases">
        <authorList>
            <consortium name="Molecular Ecology Group"/>
        </authorList>
    </citation>
    <scope>NUCLEOTIDE SEQUENCE</scope>
</reference>
<feature type="transmembrane region" description="Helical" evidence="2">
    <location>
        <begin position="448"/>
        <end position="472"/>
    </location>
</feature>
<protein>
    <recommendedName>
        <fullName evidence="3">Nose resistant-to-fluoxetine protein N-terminal domain-containing protein</fullName>
    </recommendedName>
</protein>
<dbReference type="PANTHER" id="PTHR11161:SF0">
    <property type="entry name" value="O-ACYLTRANSFERASE LIKE PROTEIN"/>
    <property type="match status" value="1"/>
</dbReference>
<comment type="caution">
    <text evidence="4">The sequence shown here is derived from an EMBL/GenBank/DDBJ whole genome shotgun (WGS) entry which is preliminary data.</text>
</comment>
<feature type="transmembrane region" description="Helical" evidence="2">
    <location>
        <begin position="224"/>
        <end position="248"/>
    </location>
</feature>
<evidence type="ECO:0000259" key="3">
    <source>
        <dbReference type="SMART" id="SM00703"/>
    </source>
</evidence>
<feature type="non-terminal residue" evidence="4">
    <location>
        <position position="706"/>
    </location>
</feature>
<name>A0A8S3ZHV4_9EUPU</name>
<feature type="transmembrane region" description="Helical" evidence="2">
    <location>
        <begin position="676"/>
        <end position="696"/>
    </location>
</feature>
<feature type="compositionally biased region" description="Basic and acidic residues" evidence="1">
    <location>
        <begin position="299"/>
        <end position="314"/>
    </location>
</feature>
<evidence type="ECO:0000256" key="2">
    <source>
        <dbReference type="SAM" id="Phobius"/>
    </source>
</evidence>
<keyword evidence="2" id="KW-0472">Membrane</keyword>
<dbReference type="InterPro" id="IPR006621">
    <property type="entry name" value="Nose-resist-to-fluoxetine_N"/>
</dbReference>
<feature type="transmembrane region" description="Helical" evidence="2">
    <location>
        <begin position="634"/>
        <end position="656"/>
    </location>
</feature>
<dbReference type="AlphaFoldDB" id="A0A8S3ZHV4"/>
<sequence>DDQFMLQSTVWQGSDVSQNTRNMTNMNVTLNDSSDLTENEFDQLNITEHWIFSELFGALLQTEKLPDSNTFSYQCRKDLALFSLAWSRKEPWTLSMYDSMGKPLPGLLSGTMTWSGHLDQCVNTHVTYSKLSHDRSPAEIRTRFCAVYITLPKWLSERMRSFNIPFPVAVPSVIADICTLSGCSEDDLHGLFQKYVEKNSRRDNITITKVRCLTEKNVLEDAPAVVSLCVIFLLILLALAGTVFEVILRARRRGLNSARNPNLTGCGDLNMSTLSSIGSRVLDTHVSNRGANPGQEGIPEAKDDREALSDSLSDDHSSVIEKLDRIHISFPETQVADGTKSVICDDSVITDEQSVNNAITCSDTDASQDLSSDVNAGINEEQDGSDNSASQTQDAASTNGGTQDDSVVADEHSVNNAVTLTLLQRLLVACSIRRNTTNVFGKGHEDMLFCLNGIRVLSNSWIVLGSYFMTIFSNPAVVENHVTISKFGQSFWAQFLINTGLAADTFFIMSGALNMYNLMKAKAKSRCKSMLKVMSRAEYCQNIIHRLFRIVPCHYMSLMIHTNLSRYLGTGRELRQQADSSEHCRNHWWSNVLFVSNFHKAHEMCMPWSYYLVNDLQMSLLSPLVTIPLLCRPVLGFSLISCLVVLQIVSVLAINTPINGNSMRTNTTSYFSEVQVKPYCRAGVYAIGLGLGYFLYSGDKKVRLRK</sequence>